<feature type="region of interest" description="Disordered" evidence="1">
    <location>
        <begin position="36"/>
        <end position="69"/>
    </location>
</feature>
<protein>
    <submittedName>
        <fullName evidence="2">Uncharacterized protein</fullName>
    </submittedName>
</protein>
<dbReference type="Proteomes" id="UP001150941">
    <property type="component" value="Unassembled WGS sequence"/>
</dbReference>
<accession>A0A9W9P906</accession>
<comment type="caution">
    <text evidence="2">The sequence shown here is derived from an EMBL/GenBank/DDBJ whole genome shotgun (WGS) entry which is preliminary data.</text>
</comment>
<evidence type="ECO:0000256" key="1">
    <source>
        <dbReference type="SAM" id="MobiDB-lite"/>
    </source>
</evidence>
<dbReference type="GeneID" id="83201251"/>
<keyword evidence="3" id="KW-1185">Reference proteome</keyword>
<proteinExistence type="predicted"/>
<feature type="region of interest" description="Disordered" evidence="1">
    <location>
        <begin position="1"/>
        <end position="20"/>
    </location>
</feature>
<sequence length="69" mass="7524">MWSEHLRGQGPESRGPGWRAQVPMASVIRSDAAALGHHTRLPGPGTPDRLDHQTLVVRPAHRPTGGHYC</sequence>
<gene>
    <name evidence="2" type="ORF">N7468_004651</name>
</gene>
<organism evidence="2 3">
    <name type="scientific">Penicillium chermesinum</name>
    <dbReference type="NCBI Taxonomy" id="63820"/>
    <lineage>
        <taxon>Eukaryota</taxon>
        <taxon>Fungi</taxon>
        <taxon>Dikarya</taxon>
        <taxon>Ascomycota</taxon>
        <taxon>Pezizomycotina</taxon>
        <taxon>Eurotiomycetes</taxon>
        <taxon>Eurotiomycetidae</taxon>
        <taxon>Eurotiales</taxon>
        <taxon>Aspergillaceae</taxon>
        <taxon>Penicillium</taxon>
    </lineage>
</organism>
<evidence type="ECO:0000313" key="2">
    <source>
        <dbReference type="EMBL" id="KAJ5240032.1"/>
    </source>
</evidence>
<dbReference type="AlphaFoldDB" id="A0A9W9P906"/>
<dbReference type="RefSeq" id="XP_058332951.1">
    <property type="nucleotide sequence ID" value="XM_058473948.1"/>
</dbReference>
<reference evidence="2" key="2">
    <citation type="journal article" date="2023" name="IMA Fungus">
        <title>Comparative genomic study of the Penicillium genus elucidates a diverse pangenome and 15 lateral gene transfer events.</title>
        <authorList>
            <person name="Petersen C."/>
            <person name="Sorensen T."/>
            <person name="Nielsen M.R."/>
            <person name="Sondergaard T.E."/>
            <person name="Sorensen J.L."/>
            <person name="Fitzpatrick D.A."/>
            <person name="Frisvad J.C."/>
            <person name="Nielsen K.L."/>
        </authorList>
    </citation>
    <scope>NUCLEOTIDE SEQUENCE</scope>
    <source>
        <strain evidence="2">IBT 19713</strain>
    </source>
</reference>
<name>A0A9W9P906_9EURO</name>
<evidence type="ECO:0000313" key="3">
    <source>
        <dbReference type="Proteomes" id="UP001150941"/>
    </source>
</evidence>
<reference evidence="2" key="1">
    <citation type="submission" date="2022-11" db="EMBL/GenBank/DDBJ databases">
        <authorList>
            <person name="Petersen C."/>
        </authorList>
    </citation>
    <scope>NUCLEOTIDE SEQUENCE</scope>
    <source>
        <strain evidence="2">IBT 19713</strain>
    </source>
</reference>
<dbReference type="EMBL" id="JAPQKS010000003">
    <property type="protein sequence ID" value="KAJ5240032.1"/>
    <property type="molecule type" value="Genomic_DNA"/>
</dbReference>